<dbReference type="EMBL" id="BMXR01000003">
    <property type="protein sequence ID" value="GGX47082.1"/>
    <property type="molecule type" value="Genomic_DNA"/>
</dbReference>
<dbReference type="RefSeq" id="WP_189607645.1">
    <property type="nucleotide sequence ID" value="NZ_BMXR01000003.1"/>
</dbReference>
<organism evidence="2 3">
    <name type="scientific">Saccharospirillum salsuginis</name>
    <dbReference type="NCBI Taxonomy" id="418750"/>
    <lineage>
        <taxon>Bacteria</taxon>
        <taxon>Pseudomonadati</taxon>
        <taxon>Pseudomonadota</taxon>
        <taxon>Gammaproteobacteria</taxon>
        <taxon>Oceanospirillales</taxon>
        <taxon>Saccharospirillaceae</taxon>
        <taxon>Saccharospirillum</taxon>
    </lineage>
</organism>
<evidence type="ECO:0000256" key="1">
    <source>
        <dbReference type="SAM" id="MobiDB-lite"/>
    </source>
</evidence>
<comment type="caution">
    <text evidence="2">The sequence shown here is derived from an EMBL/GenBank/DDBJ whole genome shotgun (WGS) entry which is preliminary data.</text>
</comment>
<dbReference type="Proteomes" id="UP000626148">
    <property type="component" value="Unassembled WGS sequence"/>
</dbReference>
<evidence type="ECO:0008006" key="4">
    <source>
        <dbReference type="Google" id="ProtNLM"/>
    </source>
</evidence>
<keyword evidence="3" id="KW-1185">Reference proteome</keyword>
<name>A0A918K521_9GAMM</name>
<protein>
    <recommendedName>
        <fullName evidence="4">DUF1127 domain-containing protein</fullName>
    </recommendedName>
</protein>
<proteinExistence type="predicted"/>
<gene>
    <name evidence="2" type="ORF">GCM10007392_12350</name>
</gene>
<reference evidence="2" key="2">
    <citation type="submission" date="2020-09" db="EMBL/GenBank/DDBJ databases">
        <authorList>
            <person name="Sun Q."/>
            <person name="Kim S."/>
        </authorList>
    </citation>
    <scope>NUCLEOTIDE SEQUENCE</scope>
    <source>
        <strain evidence="2">KCTC 22169</strain>
    </source>
</reference>
<sequence>MQLVNFFQLIQQRRALNKWLKEQREERFVAEHLNDHMQRDIGIGQQGVQAPLTWKEPKRETREQSRSIKERAGPSSA</sequence>
<reference evidence="2" key="1">
    <citation type="journal article" date="2014" name="Int. J. Syst. Evol. Microbiol.">
        <title>Complete genome sequence of Corynebacterium casei LMG S-19264T (=DSM 44701T), isolated from a smear-ripened cheese.</title>
        <authorList>
            <consortium name="US DOE Joint Genome Institute (JGI-PGF)"/>
            <person name="Walter F."/>
            <person name="Albersmeier A."/>
            <person name="Kalinowski J."/>
            <person name="Ruckert C."/>
        </authorList>
    </citation>
    <scope>NUCLEOTIDE SEQUENCE</scope>
    <source>
        <strain evidence="2">KCTC 22169</strain>
    </source>
</reference>
<feature type="compositionally biased region" description="Basic and acidic residues" evidence="1">
    <location>
        <begin position="55"/>
        <end position="77"/>
    </location>
</feature>
<evidence type="ECO:0000313" key="3">
    <source>
        <dbReference type="Proteomes" id="UP000626148"/>
    </source>
</evidence>
<accession>A0A918K521</accession>
<dbReference type="AlphaFoldDB" id="A0A918K521"/>
<evidence type="ECO:0000313" key="2">
    <source>
        <dbReference type="EMBL" id="GGX47082.1"/>
    </source>
</evidence>
<feature type="region of interest" description="Disordered" evidence="1">
    <location>
        <begin position="40"/>
        <end position="77"/>
    </location>
</feature>